<dbReference type="Gene3D" id="1.10.287.110">
    <property type="entry name" value="DnaJ domain"/>
    <property type="match status" value="1"/>
</dbReference>
<feature type="compositionally biased region" description="Low complexity" evidence="1">
    <location>
        <begin position="365"/>
        <end position="375"/>
    </location>
</feature>
<accession>A0A2V0P2B7</accession>
<evidence type="ECO:0000313" key="3">
    <source>
        <dbReference type="EMBL" id="GBF94024.1"/>
    </source>
</evidence>
<name>A0A2V0P2B7_9CHLO</name>
<feature type="domain" description="J" evidence="2">
    <location>
        <begin position="48"/>
        <end position="134"/>
    </location>
</feature>
<feature type="compositionally biased region" description="Low complexity" evidence="1">
    <location>
        <begin position="659"/>
        <end position="687"/>
    </location>
</feature>
<feature type="region of interest" description="Disordered" evidence="1">
    <location>
        <begin position="182"/>
        <end position="203"/>
    </location>
</feature>
<feature type="region of interest" description="Disordered" evidence="1">
    <location>
        <begin position="72"/>
        <end position="96"/>
    </location>
</feature>
<evidence type="ECO:0000313" key="4">
    <source>
        <dbReference type="Proteomes" id="UP000247498"/>
    </source>
</evidence>
<feature type="compositionally biased region" description="Pro residues" evidence="1">
    <location>
        <begin position="479"/>
        <end position="491"/>
    </location>
</feature>
<dbReference type="Proteomes" id="UP000247498">
    <property type="component" value="Unassembled WGS sequence"/>
</dbReference>
<organism evidence="3 4">
    <name type="scientific">Raphidocelis subcapitata</name>
    <dbReference type="NCBI Taxonomy" id="307507"/>
    <lineage>
        <taxon>Eukaryota</taxon>
        <taxon>Viridiplantae</taxon>
        <taxon>Chlorophyta</taxon>
        <taxon>core chlorophytes</taxon>
        <taxon>Chlorophyceae</taxon>
        <taxon>CS clade</taxon>
        <taxon>Sphaeropleales</taxon>
        <taxon>Selenastraceae</taxon>
        <taxon>Raphidocelis</taxon>
    </lineage>
</organism>
<dbReference type="PANTHER" id="PTHR45286:SF1">
    <property type="entry name" value="CHAPERONE DNAJ-DOMAIN SUPERFAMILY PROTEIN"/>
    <property type="match status" value="1"/>
</dbReference>
<feature type="region of interest" description="Disordered" evidence="1">
    <location>
        <begin position="475"/>
        <end position="500"/>
    </location>
</feature>
<feature type="region of interest" description="Disordered" evidence="1">
    <location>
        <begin position="21"/>
        <end position="41"/>
    </location>
</feature>
<feature type="compositionally biased region" description="Low complexity" evidence="1">
    <location>
        <begin position="409"/>
        <end position="423"/>
    </location>
</feature>
<dbReference type="InterPro" id="IPR001623">
    <property type="entry name" value="DnaJ_domain"/>
</dbReference>
<dbReference type="SMART" id="SM00271">
    <property type="entry name" value="DnaJ"/>
    <property type="match status" value="1"/>
</dbReference>
<evidence type="ECO:0000256" key="1">
    <source>
        <dbReference type="SAM" id="MobiDB-lite"/>
    </source>
</evidence>
<dbReference type="PANTHER" id="PTHR45286">
    <property type="entry name" value="CHAPERONE DNAJ-DOMAIN SUPERFAMILY PROTEIN"/>
    <property type="match status" value="1"/>
</dbReference>
<feature type="region of interest" description="Disordered" evidence="1">
    <location>
        <begin position="359"/>
        <end position="457"/>
    </location>
</feature>
<keyword evidence="4" id="KW-1185">Reference proteome</keyword>
<dbReference type="SUPFAM" id="SSF46565">
    <property type="entry name" value="Chaperone J-domain"/>
    <property type="match status" value="1"/>
</dbReference>
<gene>
    <name evidence="3" type="ORF">Rsub_07292</name>
</gene>
<feature type="compositionally biased region" description="Low complexity" evidence="1">
    <location>
        <begin position="607"/>
        <end position="631"/>
    </location>
</feature>
<proteinExistence type="predicted"/>
<dbReference type="STRING" id="307507.A0A2V0P2B7"/>
<dbReference type="EMBL" id="BDRX01000047">
    <property type="protein sequence ID" value="GBF94024.1"/>
    <property type="molecule type" value="Genomic_DNA"/>
</dbReference>
<protein>
    <recommendedName>
        <fullName evidence="2">J domain-containing protein</fullName>
    </recommendedName>
</protein>
<dbReference type="AlphaFoldDB" id="A0A2V0P2B7"/>
<feature type="compositionally biased region" description="Gly residues" evidence="1">
    <location>
        <begin position="424"/>
        <end position="446"/>
    </location>
</feature>
<feature type="region of interest" description="Disordered" evidence="1">
    <location>
        <begin position="659"/>
        <end position="700"/>
    </location>
</feature>
<feature type="compositionally biased region" description="Low complexity" evidence="1">
    <location>
        <begin position="539"/>
        <end position="558"/>
    </location>
</feature>
<feature type="compositionally biased region" description="Gly residues" evidence="1">
    <location>
        <begin position="381"/>
        <end position="398"/>
    </location>
</feature>
<dbReference type="InParanoid" id="A0A2V0P2B7"/>
<comment type="caution">
    <text evidence="3">The sequence shown here is derived from an EMBL/GenBank/DDBJ whole genome shotgun (WGS) entry which is preliminary data.</text>
</comment>
<dbReference type="FunCoup" id="A0A2V0P2B7">
    <property type="interactions" value="178"/>
</dbReference>
<dbReference type="InterPro" id="IPR036869">
    <property type="entry name" value="J_dom_sf"/>
</dbReference>
<dbReference type="PROSITE" id="PS50076">
    <property type="entry name" value="DNAJ_2"/>
    <property type="match status" value="1"/>
</dbReference>
<dbReference type="PRINTS" id="PR00625">
    <property type="entry name" value="JDOMAIN"/>
</dbReference>
<feature type="region of interest" description="Disordered" evidence="1">
    <location>
        <begin position="539"/>
        <end position="631"/>
    </location>
</feature>
<sequence length="901" mass="90393">MLRAVSFAAQLRRWRAALAAPASPLASPPPQPQLPQRRWFAAPPPDGDLYAVLGAPRDATRSQLKAAFRRAARATHPDARPGAGAGAAAGGRPQRPPAAAAAAAEAAAAEFLRVVAAYEVLSDPDRRRAYDAALDGALPGPLRAAAAAAAAAGRAPPAGASAAAAAAAAGPDGWRYGLGDWARRGGGGGGGTPQPPARRAGGGRGVLDALERYRGTLETDLHSALLHAFFGPRLDGLAAGELPPAFEAEERASPDASDAIFHIVSGRTLLGAARLRRRAALAAGEGGAAAALPPPDGGGGGGGEQSALQWVARAAGSLLLAAPAGAGAAPNADGPAGLSREQLQQLLGAAADALAGGGEGGNGAGAAAEEQAGAGSRRESGGGGSGNGGGGGGGGGPGPNRWYSAAPLSAAEADSSGDSDSGGDSSGEGGGDGGVEGGSGSGGAGGQEEEFEGSPDARWREALLEAHRLREAYDWAPLEEPPPPPPLPPPLLLGGTLGGDGWEPVSAAEAAAAAEGWREAWGAGSIGAAGLLRRWEASVASEAVESEQAAGGQGQAEQRQQHTERQHSEQQQQQQAERHVPNNRGHAHAGSGAAHARGSSTQEQQQRPADPAPAADGARSPPGALASAAEGLAEGFGEALRGLAGRGPLPEMSAAAEALRGAAPGSGHPAPAADDAAASAAPGAAAGDDARPRRRRPWRRLLGRGASGDWRSCSWAFDDASGGAVTVVEALVAGPEGAPPRVVGVGVRDESQEQRPVKVYVRGELAACLVEGAITEPFSGAPLARVHRSWTPGVSFDIWIYRPSKPQPRLLCRMRRSWLPPSGAWLFPPRDPGHDVGGWLIEWEGAGAAAAGKPGALPSAVFVVAAALYSLDAEGARRQGSWLRRGWRALAERLAAPRRGA</sequence>
<feature type="compositionally biased region" description="Basic and acidic residues" evidence="1">
    <location>
        <begin position="559"/>
        <end position="568"/>
    </location>
</feature>
<feature type="compositionally biased region" description="Low complexity" evidence="1">
    <location>
        <begin position="588"/>
        <end position="600"/>
    </location>
</feature>
<dbReference type="OrthoDB" id="445556at2759"/>
<reference evidence="3 4" key="1">
    <citation type="journal article" date="2018" name="Sci. Rep.">
        <title>Raphidocelis subcapitata (=Pseudokirchneriella subcapitata) provides an insight into genome evolution and environmental adaptations in the Sphaeropleales.</title>
        <authorList>
            <person name="Suzuki S."/>
            <person name="Yamaguchi H."/>
            <person name="Nakajima N."/>
            <person name="Kawachi M."/>
        </authorList>
    </citation>
    <scope>NUCLEOTIDE SEQUENCE [LARGE SCALE GENOMIC DNA]</scope>
    <source>
        <strain evidence="3 4">NIES-35</strain>
    </source>
</reference>
<evidence type="ECO:0000259" key="2">
    <source>
        <dbReference type="PROSITE" id="PS50076"/>
    </source>
</evidence>
<feature type="region of interest" description="Disordered" evidence="1">
    <location>
        <begin position="286"/>
        <end position="305"/>
    </location>
</feature>